<evidence type="ECO:0000313" key="3">
    <source>
        <dbReference type="Proteomes" id="UP001225356"/>
    </source>
</evidence>
<gene>
    <name evidence="2" type="ORF">J2853_005004</name>
</gene>
<protein>
    <submittedName>
        <fullName evidence="2">Uncharacterized protein</fullName>
    </submittedName>
</protein>
<sequence>MDQAPMASAVRAQPRLRDRHPSGNASRRSA</sequence>
<dbReference type="EMBL" id="JAUSQU010000001">
    <property type="protein sequence ID" value="MDP9845793.1"/>
    <property type="molecule type" value="Genomic_DNA"/>
</dbReference>
<organism evidence="2 3">
    <name type="scientific">Streptosporangium lutulentum</name>
    <dbReference type="NCBI Taxonomy" id="1461250"/>
    <lineage>
        <taxon>Bacteria</taxon>
        <taxon>Bacillati</taxon>
        <taxon>Actinomycetota</taxon>
        <taxon>Actinomycetes</taxon>
        <taxon>Streptosporangiales</taxon>
        <taxon>Streptosporangiaceae</taxon>
        <taxon>Streptosporangium</taxon>
    </lineage>
</organism>
<feature type="region of interest" description="Disordered" evidence="1">
    <location>
        <begin position="1"/>
        <end position="30"/>
    </location>
</feature>
<evidence type="ECO:0000313" key="2">
    <source>
        <dbReference type="EMBL" id="MDP9845793.1"/>
    </source>
</evidence>
<reference evidence="2 3" key="1">
    <citation type="submission" date="2023-07" db="EMBL/GenBank/DDBJ databases">
        <title>Sequencing the genomes of 1000 actinobacteria strains.</title>
        <authorList>
            <person name="Klenk H.-P."/>
        </authorList>
    </citation>
    <scope>NUCLEOTIDE SEQUENCE [LARGE SCALE GENOMIC DNA]</scope>
    <source>
        <strain evidence="2 3">DSM 46740</strain>
    </source>
</reference>
<dbReference type="Proteomes" id="UP001225356">
    <property type="component" value="Unassembled WGS sequence"/>
</dbReference>
<comment type="caution">
    <text evidence="2">The sequence shown here is derived from an EMBL/GenBank/DDBJ whole genome shotgun (WGS) entry which is preliminary data.</text>
</comment>
<proteinExistence type="predicted"/>
<accession>A0ABT9QHL2</accession>
<evidence type="ECO:0000256" key="1">
    <source>
        <dbReference type="SAM" id="MobiDB-lite"/>
    </source>
</evidence>
<name>A0ABT9QHL2_9ACTN</name>
<keyword evidence="3" id="KW-1185">Reference proteome</keyword>